<proteinExistence type="predicted"/>
<keyword evidence="2" id="KW-1185">Reference proteome</keyword>
<accession>A0ABT9SES2</accession>
<organism evidence="1 2">
    <name type="scientific">Variovorax ginsengisoli</name>
    <dbReference type="NCBI Taxonomy" id="363844"/>
    <lineage>
        <taxon>Bacteria</taxon>
        <taxon>Pseudomonadati</taxon>
        <taxon>Pseudomonadota</taxon>
        <taxon>Betaproteobacteria</taxon>
        <taxon>Burkholderiales</taxon>
        <taxon>Comamonadaceae</taxon>
        <taxon>Variovorax</taxon>
    </lineage>
</organism>
<reference evidence="1 2" key="1">
    <citation type="submission" date="2023-07" db="EMBL/GenBank/DDBJ databases">
        <title>Sorghum-associated microbial communities from plants grown in Nebraska, USA.</title>
        <authorList>
            <person name="Schachtman D."/>
        </authorList>
    </citation>
    <scope>NUCLEOTIDE SEQUENCE [LARGE SCALE GENOMIC DNA]</scope>
    <source>
        <strain evidence="1 2">DS1607</strain>
    </source>
</reference>
<evidence type="ECO:0008006" key="3">
    <source>
        <dbReference type="Google" id="ProtNLM"/>
    </source>
</evidence>
<protein>
    <recommendedName>
        <fullName evidence="3">Tyr recombinase domain-containing protein</fullName>
    </recommendedName>
</protein>
<gene>
    <name evidence="1" type="ORF">J2W36_005139</name>
</gene>
<dbReference type="Proteomes" id="UP001226867">
    <property type="component" value="Unassembled WGS sequence"/>
</dbReference>
<dbReference type="EMBL" id="JAUSRO010000022">
    <property type="protein sequence ID" value="MDP9902861.1"/>
    <property type="molecule type" value="Genomic_DNA"/>
</dbReference>
<sequence length="117" mass="13260">MSDLPAGASRGIATIARHTMARMHDATELLGVDVQPLAGRFALVANDGRRGSSAFRLDSPRHASRRLTVDTLRPTMEAMRRMGMRERRNCSMRLFHAFRHQEVGHPDRATHEQHDDF</sequence>
<evidence type="ECO:0000313" key="2">
    <source>
        <dbReference type="Proteomes" id="UP001226867"/>
    </source>
</evidence>
<comment type="caution">
    <text evidence="1">The sequence shown here is derived from an EMBL/GenBank/DDBJ whole genome shotgun (WGS) entry which is preliminary data.</text>
</comment>
<name>A0ABT9SES2_9BURK</name>
<evidence type="ECO:0000313" key="1">
    <source>
        <dbReference type="EMBL" id="MDP9902861.1"/>
    </source>
</evidence>